<dbReference type="GO" id="GO:0007169">
    <property type="term" value="P:cell surface receptor protein tyrosine kinase signaling pathway"/>
    <property type="evidence" value="ECO:0007669"/>
    <property type="project" value="TreeGrafter"/>
</dbReference>
<dbReference type="Pfam" id="PF00640">
    <property type="entry name" value="PID"/>
    <property type="match status" value="1"/>
</dbReference>
<dbReference type="Proteomes" id="UP000694565">
    <property type="component" value="Unplaced"/>
</dbReference>
<name>A0A8C3AM28_CYCLU</name>
<dbReference type="Gene3D" id="2.30.29.30">
    <property type="entry name" value="Pleckstrin-homology domain (PH domain)/Phosphotyrosine-binding domain (PTB)"/>
    <property type="match status" value="1"/>
</dbReference>
<dbReference type="GO" id="GO:0030971">
    <property type="term" value="F:receptor tyrosine kinase binding"/>
    <property type="evidence" value="ECO:0007669"/>
    <property type="project" value="TreeGrafter"/>
</dbReference>
<dbReference type="SUPFAM" id="SSF50729">
    <property type="entry name" value="PH domain-like"/>
    <property type="match status" value="1"/>
</dbReference>
<dbReference type="PANTHER" id="PTHR10337:SF12">
    <property type="entry name" value="SHC-TRANSFORMING PROTEIN 4"/>
    <property type="match status" value="1"/>
</dbReference>
<dbReference type="PROSITE" id="PS01179">
    <property type="entry name" value="PID"/>
    <property type="match status" value="1"/>
</dbReference>
<reference evidence="3" key="1">
    <citation type="submission" date="2025-08" db="UniProtKB">
        <authorList>
            <consortium name="Ensembl"/>
        </authorList>
    </citation>
    <scope>IDENTIFICATION</scope>
</reference>
<dbReference type="InterPro" id="IPR011993">
    <property type="entry name" value="PH-like_dom_sf"/>
</dbReference>
<protein>
    <recommendedName>
        <fullName evidence="2">PID domain-containing protein</fullName>
    </recommendedName>
</protein>
<organism evidence="3 4">
    <name type="scientific">Cyclopterus lumpus</name>
    <name type="common">Lumpsucker</name>
    <dbReference type="NCBI Taxonomy" id="8103"/>
    <lineage>
        <taxon>Eukaryota</taxon>
        <taxon>Metazoa</taxon>
        <taxon>Chordata</taxon>
        <taxon>Craniata</taxon>
        <taxon>Vertebrata</taxon>
        <taxon>Euteleostomi</taxon>
        <taxon>Actinopterygii</taxon>
        <taxon>Neopterygii</taxon>
        <taxon>Teleostei</taxon>
        <taxon>Neoteleostei</taxon>
        <taxon>Acanthomorphata</taxon>
        <taxon>Eupercaria</taxon>
        <taxon>Perciformes</taxon>
        <taxon>Cottioidei</taxon>
        <taxon>Cottales</taxon>
        <taxon>Cyclopteridae</taxon>
        <taxon>Cyclopterus</taxon>
    </lineage>
</organism>
<evidence type="ECO:0000256" key="1">
    <source>
        <dbReference type="SAM" id="MobiDB-lite"/>
    </source>
</evidence>
<dbReference type="InterPro" id="IPR006020">
    <property type="entry name" value="PTB/PI_dom"/>
</dbReference>
<keyword evidence="4" id="KW-1185">Reference proteome</keyword>
<sequence length="158" mass="17695">FLVIIFLPNCLQDMADYIAYVAKDLVNQRACHILECPRGRAGEVINSIGQAFETRFRQLLNHTPSLLSSNPSAEETITDQKATRDGKAREHRDYYNVIPGKTPPAGGIENLRITSEESKPDPDIDELCHFICRSSWACSRTPQLLVITSQSYCARLGN</sequence>
<evidence type="ECO:0000313" key="3">
    <source>
        <dbReference type="Ensembl" id="ENSCLMP00005043758.1"/>
    </source>
</evidence>
<dbReference type="Ensembl" id="ENSCLMT00005045315.1">
    <property type="protein sequence ID" value="ENSCLMP00005043758.1"/>
    <property type="gene ID" value="ENSCLMG00005020321.1"/>
</dbReference>
<dbReference type="GeneTree" id="ENSGT00950000182870"/>
<dbReference type="InterPro" id="IPR051235">
    <property type="entry name" value="CEP152/SHC-Transforming"/>
</dbReference>
<evidence type="ECO:0000259" key="2">
    <source>
        <dbReference type="PROSITE" id="PS01179"/>
    </source>
</evidence>
<dbReference type="PANTHER" id="PTHR10337">
    <property type="entry name" value="SHC TRANSFORMING PROTEIN"/>
    <property type="match status" value="1"/>
</dbReference>
<feature type="domain" description="PID" evidence="2">
    <location>
        <begin position="17"/>
        <end position="64"/>
    </location>
</feature>
<reference evidence="3" key="2">
    <citation type="submission" date="2025-09" db="UniProtKB">
        <authorList>
            <consortium name="Ensembl"/>
        </authorList>
    </citation>
    <scope>IDENTIFICATION</scope>
</reference>
<accession>A0A8C3AM28</accession>
<evidence type="ECO:0000313" key="4">
    <source>
        <dbReference type="Proteomes" id="UP000694565"/>
    </source>
</evidence>
<proteinExistence type="predicted"/>
<dbReference type="GO" id="GO:0005886">
    <property type="term" value="C:plasma membrane"/>
    <property type="evidence" value="ECO:0007669"/>
    <property type="project" value="TreeGrafter"/>
</dbReference>
<dbReference type="AlphaFoldDB" id="A0A8C3AM28"/>
<feature type="region of interest" description="Disordered" evidence="1">
    <location>
        <begin position="70"/>
        <end position="89"/>
    </location>
</feature>